<dbReference type="OrthoDB" id="10056939at2759"/>
<dbReference type="Proteomes" id="UP000593567">
    <property type="component" value="Unassembled WGS sequence"/>
</dbReference>
<protein>
    <recommendedName>
        <fullName evidence="2">MEIS N-terminal domain-containing protein</fullName>
    </recommendedName>
</protein>
<gene>
    <name evidence="3" type="ORF">EB796_011401</name>
</gene>
<keyword evidence="1" id="KW-0539">Nucleus</keyword>
<evidence type="ECO:0000259" key="2">
    <source>
        <dbReference type="Pfam" id="PF16493"/>
    </source>
</evidence>
<sequence>MAAANWDLEKQQILRHPLFPLLSMLFKKCEDATANIDKVTTTRVFNAQMAEFVAAMKSSWSSQSAAGSLVSGNDELDNLIWTPSPPLSPTHQSLHLELALTFHRTAASQR</sequence>
<evidence type="ECO:0000313" key="4">
    <source>
        <dbReference type="Proteomes" id="UP000593567"/>
    </source>
</evidence>
<evidence type="ECO:0000313" key="3">
    <source>
        <dbReference type="EMBL" id="KAF6030289.1"/>
    </source>
</evidence>
<dbReference type="AlphaFoldDB" id="A0A7J7JV63"/>
<dbReference type="EMBL" id="VXIV02001719">
    <property type="protein sequence ID" value="KAF6030289.1"/>
    <property type="molecule type" value="Genomic_DNA"/>
</dbReference>
<dbReference type="Pfam" id="PF16493">
    <property type="entry name" value="Meis_PKNOX_N"/>
    <property type="match status" value="1"/>
</dbReference>
<keyword evidence="4" id="KW-1185">Reference proteome</keyword>
<dbReference type="InterPro" id="IPR032453">
    <property type="entry name" value="PKNOX/Meis_N"/>
</dbReference>
<organism evidence="3 4">
    <name type="scientific">Bugula neritina</name>
    <name type="common">Brown bryozoan</name>
    <name type="synonym">Sertularia neritina</name>
    <dbReference type="NCBI Taxonomy" id="10212"/>
    <lineage>
        <taxon>Eukaryota</taxon>
        <taxon>Metazoa</taxon>
        <taxon>Spiralia</taxon>
        <taxon>Lophotrochozoa</taxon>
        <taxon>Bryozoa</taxon>
        <taxon>Gymnolaemata</taxon>
        <taxon>Cheilostomatida</taxon>
        <taxon>Flustrina</taxon>
        <taxon>Buguloidea</taxon>
        <taxon>Bugulidae</taxon>
        <taxon>Bugula</taxon>
    </lineage>
</organism>
<comment type="caution">
    <text evidence="3">The sequence shown here is derived from an EMBL/GenBank/DDBJ whole genome shotgun (WGS) entry which is preliminary data.</text>
</comment>
<proteinExistence type="predicted"/>
<evidence type="ECO:0000256" key="1">
    <source>
        <dbReference type="ARBA" id="ARBA00023242"/>
    </source>
</evidence>
<accession>A0A7J7JV63</accession>
<feature type="domain" description="MEIS N-terminal" evidence="2">
    <location>
        <begin position="7"/>
        <end position="81"/>
    </location>
</feature>
<name>A0A7J7JV63_BUGNE</name>
<reference evidence="3" key="1">
    <citation type="submission" date="2020-06" db="EMBL/GenBank/DDBJ databases">
        <title>Draft genome of Bugula neritina, a colonial animal packing powerful symbionts and potential medicines.</title>
        <authorList>
            <person name="Rayko M."/>
        </authorList>
    </citation>
    <scope>NUCLEOTIDE SEQUENCE [LARGE SCALE GENOMIC DNA]</scope>
    <source>
        <strain evidence="3">Kwan_BN1</strain>
    </source>
</reference>